<evidence type="ECO:0000256" key="3">
    <source>
        <dbReference type="ARBA" id="ARBA00022475"/>
    </source>
</evidence>
<dbReference type="EMBL" id="FOCG01000001">
    <property type="protein sequence ID" value="SEM48054.1"/>
    <property type="molecule type" value="Genomic_DNA"/>
</dbReference>
<comment type="similarity">
    <text evidence="2">Belongs to the UPF0126 family.</text>
</comment>
<evidence type="ECO:0000256" key="6">
    <source>
        <dbReference type="ARBA" id="ARBA00023136"/>
    </source>
</evidence>
<dbReference type="GO" id="GO:0005886">
    <property type="term" value="C:plasma membrane"/>
    <property type="evidence" value="ECO:0007669"/>
    <property type="project" value="UniProtKB-SubCell"/>
</dbReference>
<feature type="transmembrane region" description="Helical" evidence="7">
    <location>
        <begin position="174"/>
        <end position="196"/>
    </location>
</feature>
<feature type="domain" description="Glycine transporter" evidence="8">
    <location>
        <begin position="10"/>
        <end position="83"/>
    </location>
</feature>
<dbReference type="PANTHER" id="PTHR30506">
    <property type="entry name" value="INNER MEMBRANE PROTEIN"/>
    <property type="match status" value="1"/>
</dbReference>
<feature type="transmembrane region" description="Helical" evidence="7">
    <location>
        <begin position="152"/>
        <end position="168"/>
    </location>
</feature>
<dbReference type="AlphaFoldDB" id="A0A1H7YQC5"/>
<keyword evidence="4 7" id="KW-0812">Transmembrane</keyword>
<feature type="transmembrane region" description="Helical" evidence="7">
    <location>
        <begin position="6"/>
        <end position="28"/>
    </location>
</feature>
<evidence type="ECO:0000256" key="5">
    <source>
        <dbReference type="ARBA" id="ARBA00022989"/>
    </source>
</evidence>
<reference evidence="9 10" key="1">
    <citation type="submission" date="2016-10" db="EMBL/GenBank/DDBJ databases">
        <authorList>
            <person name="de Groot N.N."/>
        </authorList>
    </citation>
    <scope>NUCLEOTIDE SEQUENCE [LARGE SCALE GENOMIC DNA]</scope>
    <source>
        <strain evidence="9 10">CGMCC 1.5070</strain>
    </source>
</reference>
<feature type="transmembrane region" description="Helical" evidence="7">
    <location>
        <begin position="90"/>
        <end position="113"/>
    </location>
</feature>
<dbReference type="InterPro" id="IPR005115">
    <property type="entry name" value="Gly_transporter"/>
</dbReference>
<feature type="transmembrane region" description="Helical" evidence="7">
    <location>
        <begin position="35"/>
        <end position="51"/>
    </location>
</feature>
<name>A0A1H7YQC5_9FIRM</name>
<dbReference type="Pfam" id="PF03458">
    <property type="entry name" value="Gly_transporter"/>
    <property type="match status" value="2"/>
</dbReference>
<organism evidence="9 10">
    <name type="scientific">Hydrogenoanaerobacterium saccharovorans</name>
    <dbReference type="NCBI Taxonomy" id="474960"/>
    <lineage>
        <taxon>Bacteria</taxon>
        <taxon>Bacillati</taxon>
        <taxon>Bacillota</taxon>
        <taxon>Clostridia</taxon>
        <taxon>Eubacteriales</taxon>
        <taxon>Oscillospiraceae</taxon>
        <taxon>Hydrogenoanaerobacterium</taxon>
    </lineage>
</organism>
<feature type="transmembrane region" description="Helical" evidence="7">
    <location>
        <begin position="63"/>
        <end position="83"/>
    </location>
</feature>
<comment type="subcellular location">
    <subcellularLocation>
        <location evidence="1">Cell membrane</location>
        <topology evidence="1">Multi-pass membrane protein</topology>
    </subcellularLocation>
</comment>
<evidence type="ECO:0000313" key="10">
    <source>
        <dbReference type="Proteomes" id="UP000199158"/>
    </source>
</evidence>
<gene>
    <name evidence="9" type="ORF">SAMN05216180_0166</name>
</gene>
<dbReference type="PANTHER" id="PTHR30506:SF3">
    <property type="entry name" value="UPF0126 INNER MEMBRANE PROTEIN YADS-RELATED"/>
    <property type="match status" value="1"/>
</dbReference>
<keyword evidence="3" id="KW-1003">Cell membrane</keyword>
<keyword evidence="5 7" id="KW-1133">Transmembrane helix</keyword>
<accession>A0A1H7YQC5</accession>
<sequence length="210" mass="23288">MEKIMGVLTVLESIGVFAFAMSGAYVAIQKNMDLFGIYTLAIITAMGGGITRDVVMSRGVPVFFSSYRSFFIILIAATLVIFLKNYHKWTFIITIMDAIGLAVFTVDTCMKAIASHYNLLAFVFVAVITAVGGGVIRDVLCSRVPTIFRKEIYATASLTGALLFWALYRFAGQLVTGYICIAFVIIFRLASVYFSFNLPKIKQISHREEH</sequence>
<dbReference type="STRING" id="474960.SAMN05216180_0166"/>
<protein>
    <submittedName>
        <fullName evidence="9">Uncharacterized membrane protein YeiH</fullName>
    </submittedName>
</protein>
<dbReference type="Proteomes" id="UP000199158">
    <property type="component" value="Unassembled WGS sequence"/>
</dbReference>
<evidence type="ECO:0000256" key="4">
    <source>
        <dbReference type="ARBA" id="ARBA00022692"/>
    </source>
</evidence>
<feature type="domain" description="Glycine transporter" evidence="8">
    <location>
        <begin position="95"/>
        <end position="168"/>
    </location>
</feature>
<keyword evidence="10" id="KW-1185">Reference proteome</keyword>
<keyword evidence="6 7" id="KW-0472">Membrane</keyword>
<evidence type="ECO:0000256" key="1">
    <source>
        <dbReference type="ARBA" id="ARBA00004651"/>
    </source>
</evidence>
<evidence type="ECO:0000259" key="8">
    <source>
        <dbReference type="Pfam" id="PF03458"/>
    </source>
</evidence>
<feature type="transmembrane region" description="Helical" evidence="7">
    <location>
        <begin position="119"/>
        <end position="140"/>
    </location>
</feature>
<proteinExistence type="inferred from homology"/>
<evidence type="ECO:0000313" key="9">
    <source>
        <dbReference type="EMBL" id="SEM48054.1"/>
    </source>
</evidence>
<evidence type="ECO:0000256" key="7">
    <source>
        <dbReference type="SAM" id="Phobius"/>
    </source>
</evidence>
<evidence type="ECO:0000256" key="2">
    <source>
        <dbReference type="ARBA" id="ARBA00008193"/>
    </source>
</evidence>